<dbReference type="PANTHER" id="PTHR47447:SF28">
    <property type="entry name" value="PENTACOTRIPEPTIDE-REPEAT REGION OF PRORP DOMAIN-CONTAINING PROTEIN"/>
    <property type="match status" value="1"/>
</dbReference>
<evidence type="ECO:0000256" key="1">
    <source>
        <dbReference type="ARBA" id="ARBA00007626"/>
    </source>
</evidence>
<dbReference type="Pfam" id="PF13812">
    <property type="entry name" value="PPR_3"/>
    <property type="match status" value="2"/>
</dbReference>
<feature type="repeat" description="PPR" evidence="3">
    <location>
        <begin position="626"/>
        <end position="663"/>
    </location>
</feature>
<evidence type="ECO:0000313" key="6">
    <source>
        <dbReference type="EMBL" id="MBX18906.1"/>
    </source>
</evidence>
<dbReference type="NCBIfam" id="TIGR00756">
    <property type="entry name" value="PPR"/>
    <property type="match status" value="6"/>
</dbReference>
<dbReference type="Pfam" id="PF13041">
    <property type="entry name" value="PPR_2"/>
    <property type="match status" value="1"/>
</dbReference>
<accession>A0A2P2LLS1</accession>
<dbReference type="AlphaFoldDB" id="A0A2P2LLS1"/>
<evidence type="ECO:0000256" key="3">
    <source>
        <dbReference type="PROSITE-ProRule" id="PRU00708"/>
    </source>
</evidence>
<protein>
    <submittedName>
        <fullName evidence="6">Uncharacterized protein MANES_08G001800</fullName>
    </submittedName>
</protein>
<dbReference type="Pfam" id="PF17177">
    <property type="entry name" value="PPR_long"/>
    <property type="match status" value="1"/>
</dbReference>
<dbReference type="PANTHER" id="PTHR47447">
    <property type="entry name" value="OS03G0856100 PROTEIN"/>
    <property type="match status" value="1"/>
</dbReference>
<feature type="repeat" description="PPR" evidence="3">
    <location>
        <begin position="591"/>
        <end position="625"/>
    </location>
</feature>
<comment type="similarity">
    <text evidence="1">Belongs to the PPR family. P subfamily.</text>
</comment>
<dbReference type="InterPro" id="IPR033443">
    <property type="entry name" value="PROP1-like_PPR_dom"/>
</dbReference>
<dbReference type="EMBL" id="GGEC01038422">
    <property type="protein sequence ID" value="MBX18906.1"/>
    <property type="molecule type" value="Transcribed_RNA"/>
</dbReference>
<dbReference type="PROSITE" id="PS51375">
    <property type="entry name" value="PPR"/>
    <property type="match status" value="7"/>
</dbReference>
<dbReference type="InterPro" id="IPR011990">
    <property type="entry name" value="TPR-like_helical_dom_sf"/>
</dbReference>
<evidence type="ECO:0000256" key="2">
    <source>
        <dbReference type="ARBA" id="ARBA00022737"/>
    </source>
</evidence>
<feature type="repeat" description="PPR" evidence="3">
    <location>
        <begin position="370"/>
        <end position="404"/>
    </location>
</feature>
<feature type="repeat" description="PPR" evidence="3">
    <location>
        <begin position="556"/>
        <end position="590"/>
    </location>
</feature>
<dbReference type="InterPro" id="IPR002885">
    <property type="entry name" value="PPR_rpt"/>
</dbReference>
<name>A0A2P2LLS1_RHIMU</name>
<reference evidence="6" key="1">
    <citation type="submission" date="2018-02" db="EMBL/GenBank/DDBJ databases">
        <title>Rhizophora mucronata_Transcriptome.</title>
        <authorList>
            <person name="Meera S.P."/>
            <person name="Sreeshan A."/>
            <person name="Augustine A."/>
        </authorList>
    </citation>
    <scope>NUCLEOTIDE SEQUENCE</scope>
    <source>
        <tissue evidence="6">Leaf</tissue>
    </source>
</reference>
<proteinExistence type="inferred from homology"/>
<evidence type="ECO:0000259" key="5">
    <source>
        <dbReference type="Pfam" id="PF17177"/>
    </source>
</evidence>
<sequence length="869" mass="97638">MKELLVLGSSSSIVTPPNPSSTSDKRPRPLHRSPKFKTKPSLQNLPSPVKPTASTIPARFPLLSSPVRQDIPVRQNSLLKYYANLAGKLAEDGRLQDFAMVAESVIASGVEASRFFAALNLMAVAKGLLQSLREGNVRSVVEVLKKLELSGVPSLKLFDGVAMELLKKDCLRLVNSGSVEEIVDLMEALAGFCFSIKELADPREIIQICVEKRKPKLAVRFACILPRERVLFCTIIDEFGKEGDLDSALAAYEAYKDSVNAPNMYVYRMIIDICGRCGDYMKSRHIYEDMINQKVIPNIYVFNSLMNVNAHDLGYTLQIYRDIRNHGIPADVASYNILLKACCLAGRVDLAQDIYREVRQLESTGLLKLDVFTYCTIMKVFSDAKLWQMALKIKDDMLSSGVIPNTFTWSSLISACANAGLVEQAIQLFEEMLLAGCEPNSQCCNILLHACVEACQYDRAFRLFEAWKGSEVQKTPGEHDNNNNDGILTAEHRTRQYIDAVVPNFASDSHHLNFIRRFPFTPDSTTYNILMKACGSDYCRAKAIMDEMKKVGFSPNQISWTILIDICGSSGNAEAAVQTLKNMRICGFEPDVVAYTTAIKVCVENKKLHLAFSLFAEMKRYQIKPNLVTYNTLLSARTRYGSLLEVQQCLSIYQDMRKAGYKSNDYYLNQLIEEWCEGVIQDNYHRQDESTSYKGTDLGRLCDLLLEKVAAYLQDSIAESLAIDLQGLTKVEARIVVLAVLRMIKENYILGHSVKDDMWITLGLLQNELGVNNVDVHPDKHASEVKNAILGLLQNELGLEVLVTVPRFTVDREKGYGNPRNADLDLAERLGRNRKVESSTRRPVGLQRLKVTRKSLNCWLQKRVSTMRQ</sequence>
<feature type="repeat" description="PPR" evidence="3">
    <location>
        <begin position="405"/>
        <end position="439"/>
    </location>
</feature>
<feature type="repeat" description="PPR" evidence="3">
    <location>
        <begin position="263"/>
        <end position="297"/>
    </location>
</feature>
<dbReference type="Gene3D" id="1.25.40.10">
    <property type="entry name" value="Tetratricopeptide repeat domain"/>
    <property type="match status" value="3"/>
</dbReference>
<evidence type="ECO:0000256" key="4">
    <source>
        <dbReference type="SAM" id="MobiDB-lite"/>
    </source>
</evidence>
<dbReference type="Pfam" id="PF01535">
    <property type="entry name" value="PPR"/>
    <property type="match status" value="1"/>
</dbReference>
<feature type="compositionally biased region" description="Basic residues" evidence="4">
    <location>
        <begin position="28"/>
        <end position="38"/>
    </location>
</feature>
<feature type="region of interest" description="Disordered" evidence="4">
    <location>
        <begin position="1"/>
        <end position="50"/>
    </location>
</feature>
<keyword evidence="2" id="KW-0677">Repeat</keyword>
<feature type="repeat" description="PPR" evidence="3">
    <location>
        <begin position="331"/>
        <end position="361"/>
    </location>
</feature>
<organism evidence="6">
    <name type="scientific">Rhizophora mucronata</name>
    <name type="common">Asiatic mangrove</name>
    <dbReference type="NCBI Taxonomy" id="61149"/>
    <lineage>
        <taxon>Eukaryota</taxon>
        <taxon>Viridiplantae</taxon>
        <taxon>Streptophyta</taxon>
        <taxon>Embryophyta</taxon>
        <taxon>Tracheophyta</taxon>
        <taxon>Spermatophyta</taxon>
        <taxon>Magnoliopsida</taxon>
        <taxon>eudicotyledons</taxon>
        <taxon>Gunneridae</taxon>
        <taxon>Pentapetalae</taxon>
        <taxon>rosids</taxon>
        <taxon>fabids</taxon>
        <taxon>Malpighiales</taxon>
        <taxon>Rhizophoraceae</taxon>
        <taxon>Rhizophora</taxon>
    </lineage>
</organism>
<feature type="domain" description="PROP1-like PPR" evidence="5">
    <location>
        <begin position="236"/>
        <end position="354"/>
    </location>
</feature>